<dbReference type="RefSeq" id="WP_006950736.1">
    <property type="nucleotide sequence ID" value="NZ_CAVK010000035.1"/>
</dbReference>
<keyword evidence="4" id="KW-1185">Reference proteome</keyword>
<keyword evidence="1" id="KW-0597">Phosphoprotein</keyword>
<feature type="modified residue" description="4-aspartylphosphate" evidence="1">
    <location>
        <position position="56"/>
    </location>
</feature>
<protein>
    <recommendedName>
        <fullName evidence="2">Response regulatory domain-containing protein</fullName>
    </recommendedName>
</protein>
<dbReference type="Proteomes" id="UP000013201">
    <property type="component" value="Unassembled WGS sequence"/>
</dbReference>
<evidence type="ECO:0000259" key="2">
    <source>
        <dbReference type="PROSITE" id="PS50110"/>
    </source>
</evidence>
<evidence type="ECO:0000256" key="1">
    <source>
        <dbReference type="PROSITE-ProRule" id="PRU00169"/>
    </source>
</evidence>
<dbReference type="EMBL" id="CAVK010000035">
    <property type="protein sequence ID" value="CCW16329.1"/>
    <property type="molecule type" value="Genomic_DNA"/>
</dbReference>
<accession>N1MHS2</accession>
<dbReference type="PROSITE" id="PS50110">
    <property type="entry name" value="RESPONSE_REGULATORY"/>
    <property type="match status" value="1"/>
</dbReference>
<sequence>MKDIPRILLVEDDALTGLLLADLLEAADFLVDGPHRTVADAMAALAHAFPDFALLDIHLEGQDSMLVADDLTQYGIDFAFFSGTCPDSAIQRRFGDALFLAKPLNPAEVIAAVRSRTVH</sequence>
<evidence type="ECO:0000313" key="3">
    <source>
        <dbReference type="EMBL" id="CCW16329.1"/>
    </source>
</evidence>
<dbReference type="SUPFAM" id="SSF52172">
    <property type="entry name" value="CheY-like"/>
    <property type="match status" value="1"/>
</dbReference>
<dbReference type="InterPro" id="IPR001789">
    <property type="entry name" value="Sig_transdc_resp-reg_receiver"/>
</dbReference>
<proteinExistence type="predicted"/>
<dbReference type="InterPro" id="IPR011006">
    <property type="entry name" value="CheY-like_superfamily"/>
</dbReference>
<gene>
    <name evidence="3" type="ORF">EBBID32_6630</name>
</gene>
<dbReference type="Gene3D" id="3.40.50.2300">
    <property type="match status" value="1"/>
</dbReference>
<reference evidence="4" key="2">
    <citation type="submission" date="2013-04" db="EMBL/GenBank/DDBJ databases">
        <title>Bisphenol A degrading Sphingobium sp. strain BiD32.</title>
        <authorList>
            <person name="Nielsen J.L."/>
            <person name="Zhou N.A."/>
            <person name="Kjeldal H."/>
        </authorList>
    </citation>
    <scope>NUCLEOTIDE SEQUENCE [LARGE SCALE GENOMIC DNA]</scope>
    <source>
        <strain evidence="4">BiD32</strain>
    </source>
</reference>
<organism evidence="3 4">
    <name type="scientific">Sphingobium indicum BiD32</name>
    <dbReference type="NCBI Taxonomy" id="1301087"/>
    <lineage>
        <taxon>Bacteria</taxon>
        <taxon>Pseudomonadati</taxon>
        <taxon>Pseudomonadota</taxon>
        <taxon>Alphaproteobacteria</taxon>
        <taxon>Sphingomonadales</taxon>
        <taxon>Sphingomonadaceae</taxon>
        <taxon>Sphingobium</taxon>
    </lineage>
</organism>
<dbReference type="AlphaFoldDB" id="N1MHS2"/>
<dbReference type="SMART" id="SM00448">
    <property type="entry name" value="REC"/>
    <property type="match status" value="1"/>
</dbReference>
<reference evidence="3 4" key="1">
    <citation type="submission" date="2013-03" db="EMBL/GenBank/DDBJ databases">
        <authorList>
            <person name="Le V."/>
        </authorList>
    </citation>
    <scope>NUCLEOTIDE SEQUENCE [LARGE SCALE GENOMIC DNA]</scope>
    <source>
        <strain evidence="3 4">BiD32</strain>
    </source>
</reference>
<name>N1MHS2_9SPHN</name>
<feature type="domain" description="Response regulatory" evidence="2">
    <location>
        <begin position="6"/>
        <end position="117"/>
    </location>
</feature>
<evidence type="ECO:0000313" key="4">
    <source>
        <dbReference type="Proteomes" id="UP000013201"/>
    </source>
</evidence>
<comment type="caution">
    <text evidence="3">The sequence shown here is derived from an EMBL/GenBank/DDBJ whole genome shotgun (WGS) entry which is preliminary data.</text>
</comment>
<dbReference type="Pfam" id="PF00072">
    <property type="entry name" value="Response_reg"/>
    <property type="match status" value="1"/>
</dbReference>
<dbReference type="GO" id="GO:0000160">
    <property type="term" value="P:phosphorelay signal transduction system"/>
    <property type="evidence" value="ECO:0007669"/>
    <property type="project" value="InterPro"/>
</dbReference>